<keyword evidence="3" id="KW-0731">Sigma factor</keyword>
<evidence type="ECO:0000259" key="7">
    <source>
        <dbReference type="Pfam" id="PF08281"/>
    </source>
</evidence>
<dbReference type="GO" id="GO:0016987">
    <property type="term" value="F:sigma factor activity"/>
    <property type="evidence" value="ECO:0007669"/>
    <property type="project" value="UniProtKB-KW"/>
</dbReference>
<dbReference type="PANTHER" id="PTHR43133:SF8">
    <property type="entry name" value="RNA POLYMERASE SIGMA FACTOR HI_1459-RELATED"/>
    <property type="match status" value="1"/>
</dbReference>
<dbReference type="SUPFAM" id="SSF88659">
    <property type="entry name" value="Sigma3 and sigma4 domains of RNA polymerase sigma factors"/>
    <property type="match status" value="1"/>
</dbReference>
<name>A0A285ID71_9GAMM</name>
<dbReference type="Pfam" id="PF04542">
    <property type="entry name" value="Sigma70_r2"/>
    <property type="match status" value="1"/>
</dbReference>
<keyword evidence="5" id="KW-0804">Transcription</keyword>
<sequence length="159" mass="18078">MTHAINIEKLLTEYAPFLARIVAIHEANPSLREDLLQEISLAVWRALESYRGEASIKTFVARIAHNRGVDHVLRETRRNDSINDLQSVDELPTTMTQANNDMQLDFISALYRLPLGYRQVITMQLEGFTQAEIGEVLGLNESAVAKRASRARQQLEKLF</sequence>
<evidence type="ECO:0000259" key="6">
    <source>
        <dbReference type="Pfam" id="PF04542"/>
    </source>
</evidence>
<keyword evidence="4" id="KW-0238">DNA-binding</keyword>
<keyword evidence="2" id="KW-0805">Transcription regulation</keyword>
<evidence type="ECO:0000256" key="2">
    <source>
        <dbReference type="ARBA" id="ARBA00023015"/>
    </source>
</evidence>
<dbReference type="InterPro" id="IPR013325">
    <property type="entry name" value="RNA_pol_sigma_r2"/>
</dbReference>
<dbReference type="InterPro" id="IPR013324">
    <property type="entry name" value="RNA_pol_sigma_r3/r4-like"/>
</dbReference>
<evidence type="ECO:0000256" key="1">
    <source>
        <dbReference type="ARBA" id="ARBA00010641"/>
    </source>
</evidence>
<dbReference type="InterPro" id="IPR036388">
    <property type="entry name" value="WH-like_DNA-bd_sf"/>
</dbReference>
<dbReference type="InterPro" id="IPR013249">
    <property type="entry name" value="RNA_pol_sigma70_r4_t2"/>
</dbReference>
<gene>
    <name evidence="8" type="ORF">SAMN06297280_0991</name>
</gene>
<protein>
    <submittedName>
        <fullName evidence="8">RNA polymerase sigma-70 factor, ECF subfamily</fullName>
    </submittedName>
</protein>
<dbReference type="Gene3D" id="1.10.10.10">
    <property type="entry name" value="Winged helix-like DNA-binding domain superfamily/Winged helix DNA-binding domain"/>
    <property type="match status" value="1"/>
</dbReference>
<dbReference type="CDD" id="cd06171">
    <property type="entry name" value="Sigma70_r4"/>
    <property type="match status" value="1"/>
</dbReference>
<reference evidence="9" key="1">
    <citation type="submission" date="2017-09" db="EMBL/GenBank/DDBJ databases">
        <authorList>
            <person name="Varghese N."/>
            <person name="Submissions S."/>
        </authorList>
    </citation>
    <scope>NUCLEOTIDE SEQUENCE [LARGE SCALE GENOMIC DNA]</scope>
    <source>
        <strain evidence="9">CGMCC 1.12461</strain>
    </source>
</reference>
<dbReference type="GO" id="GO:0003677">
    <property type="term" value="F:DNA binding"/>
    <property type="evidence" value="ECO:0007669"/>
    <property type="project" value="UniProtKB-KW"/>
</dbReference>
<comment type="similarity">
    <text evidence="1">Belongs to the sigma-70 factor family. ECF subfamily.</text>
</comment>
<dbReference type="SUPFAM" id="SSF88946">
    <property type="entry name" value="Sigma2 domain of RNA polymerase sigma factors"/>
    <property type="match status" value="1"/>
</dbReference>
<dbReference type="NCBIfam" id="TIGR02937">
    <property type="entry name" value="sigma70-ECF"/>
    <property type="match status" value="1"/>
</dbReference>
<dbReference type="InterPro" id="IPR039425">
    <property type="entry name" value="RNA_pol_sigma-70-like"/>
</dbReference>
<proteinExistence type="inferred from homology"/>
<dbReference type="RefSeq" id="WP_097110192.1">
    <property type="nucleotide sequence ID" value="NZ_OBEB01000001.1"/>
</dbReference>
<feature type="domain" description="RNA polymerase sigma-70 region 2" evidence="6">
    <location>
        <begin position="10"/>
        <end position="77"/>
    </location>
</feature>
<keyword evidence="9" id="KW-1185">Reference proteome</keyword>
<feature type="domain" description="RNA polymerase sigma factor 70 region 4 type 2" evidence="7">
    <location>
        <begin position="106"/>
        <end position="155"/>
    </location>
</feature>
<dbReference type="InterPro" id="IPR014284">
    <property type="entry name" value="RNA_pol_sigma-70_dom"/>
</dbReference>
<dbReference type="GO" id="GO:0006352">
    <property type="term" value="P:DNA-templated transcription initiation"/>
    <property type="evidence" value="ECO:0007669"/>
    <property type="project" value="InterPro"/>
</dbReference>
<dbReference type="Proteomes" id="UP000219353">
    <property type="component" value="Unassembled WGS sequence"/>
</dbReference>
<dbReference type="InterPro" id="IPR007627">
    <property type="entry name" value="RNA_pol_sigma70_r2"/>
</dbReference>
<dbReference type="AlphaFoldDB" id="A0A285ID71"/>
<dbReference type="EMBL" id="OBEB01000001">
    <property type="protein sequence ID" value="SNY45919.1"/>
    <property type="molecule type" value="Genomic_DNA"/>
</dbReference>
<evidence type="ECO:0000256" key="5">
    <source>
        <dbReference type="ARBA" id="ARBA00023163"/>
    </source>
</evidence>
<dbReference type="PANTHER" id="PTHR43133">
    <property type="entry name" value="RNA POLYMERASE ECF-TYPE SIGMA FACTO"/>
    <property type="match status" value="1"/>
</dbReference>
<evidence type="ECO:0000256" key="3">
    <source>
        <dbReference type="ARBA" id="ARBA00023082"/>
    </source>
</evidence>
<evidence type="ECO:0000313" key="9">
    <source>
        <dbReference type="Proteomes" id="UP000219353"/>
    </source>
</evidence>
<dbReference type="OrthoDB" id="9797134at2"/>
<evidence type="ECO:0000256" key="4">
    <source>
        <dbReference type="ARBA" id="ARBA00023125"/>
    </source>
</evidence>
<evidence type="ECO:0000313" key="8">
    <source>
        <dbReference type="EMBL" id="SNY45919.1"/>
    </source>
</evidence>
<organism evidence="8 9">
    <name type="scientific">Arsukibacterium tuosuense</name>
    <dbReference type="NCBI Taxonomy" id="1323745"/>
    <lineage>
        <taxon>Bacteria</taxon>
        <taxon>Pseudomonadati</taxon>
        <taxon>Pseudomonadota</taxon>
        <taxon>Gammaproteobacteria</taxon>
        <taxon>Chromatiales</taxon>
        <taxon>Chromatiaceae</taxon>
        <taxon>Arsukibacterium</taxon>
    </lineage>
</organism>
<dbReference type="Pfam" id="PF08281">
    <property type="entry name" value="Sigma70_r4_2"/>
    <property type="match status" value="1"/>
</dbReference>
<accession>A0A285ID71</accession>
<dbReference type="Gene3D" id="1.10.1740.10">
    <property type="match status" value="1"/>
</dbReference>